<dbReference type="PANTHER" id="PTHR48079">
    <property type="entry name" value="PROTEIN YEEZ"/>
    <property type="match status" value="1"/>
</dbReference>
<comment type="caution">
    <text evidence="3">The sequence shown here is derived from an EMBL/GenBank/DDBJ whole genome shotgun (WGS) entry which is preliminary data.</text>
</comment>
<proteinExistence type="predicted"/>
<evidence type="ECO:0000259" key="2">
    <source>
        <dbReference type="Pfam" id="PF05368"/>
    </source>
</evidence>
<evidence type="ECO:0000313" key="4">
    <source>
        <dbReference type="Proteomes" id="UP001194696"/>
    </source>
</evidence>
<dbReference type="Proteomes" id="UP001194696">
    <property type="component" value="Unassembled WGS sequence"/>
</dbReference>
<feature type="compositionally biased region" description="Basic residues" evidence="1">
    <location>
        <begin position="354"/>
        <end position="367"/>
    </location>
</feature>
<dbReference type="EMBL" id="JAAAIM010000550">
    <property type="protein sequence ID" value="KAG0286710.1"/>
    <property type="molecule type" value="Genomic_DNA"/>
</dbReference>
<evidence type="ECO:0000313" key="3">
    <source>
        <dbReference type="EMBL" id="KAG0286710.1"/>
    </source>
</evidence>
<feature type="region of interest" description="Disordered" evidence="1">
    <location>
        <begin position="352"/>
        <end position="395"/>
    </location>
</feature>
<dbReference type="InterPro" id="IPR051783">
    <property type="entry name" value="NAD(P)-dependent_oxidoreduct"/>
</dbReference>
<dbReference type="Gene3D" id="3.40.50.720">
    <property type="entry name" value="NAD(P)-binding Rossmann-like Domain"/>
    <property type="match status" value="1"/>
</dbReference>
<dbReference type="SUPFAM" id="SSF51735">
    <property type="entry name" value="NAD(P)-binding Rossmann-fold domains"/>
    <property type="match status" value="1"/>
</dbReference>
<name>A0ABQ7JYM4_9FUNG</name>
<dbReference type="PANTHER" id="PTHR48079:SF6">
    <property type="entry name" value="NAD(P)-BINDING DOMAIN-CONTAINING PROTEIN-RELATED"/>
    <property type="match status" value="1"/>
</dbReference>
<dbReference type="InterPro" id="IPR036291">
    <property type="entry name" value="NAD(P)-bd_dom_sf"/>
</dbReference>
<sequence length="395" mass="43951">MAALRVFVLGATGYIGSTFLDLLLRKESTSSLYTFRALVRSQEKADKDIRPQGIEPIIGSLNDVALIENEAANADIVINFADADHLASTQAILRGLSQRPRWEEGRRRPILIHTSGTGVLLDGANGQFASDTIYYDNDITQLNTLKISQPHRIVDVEIIDPALVGVIDTYIVAPPTIWGFGTGRGNTNSIQIPAQIANSLKHGQAMQIGKGLNIWSKVHVIDLAHFYISLLERTTQEPQDPNEVYPLGYPLPKNEDAYYFVQEGDDFAYGDVAKEIAKVFQGIGVNDSGAVNGTAPEEETAYWPEGSNGLLGGNSRSKAVKAREILGWEPKYTDFVGYIGEEIHRQKDLLDGKKPRHHQHQHQHQHQHHEQREHQGEGNQGRHPQQIQQDIAPKW</sequence>
<protein>
    <recommendedName>
        <fullName evidence="2">NmrA-like domain-containing protein</fullName>
    </recommendedName>
</protein>
<feature type="domain" description="NmrA-like" evidence="2">
    <location>
        <begin position="5"/>
        <end position="82"/>
    </location>
</feature>
<evidence type="ECO:0000256" key="1">
    <source>
        <dbReference type="SAM" id="MobiDB-lite"/>
    </source>
</evidence>
<gene>
    <name evidence="3" type="ORF">BGZ96_009243</name>
</gene>
<organism evidence="3 4">
    <name type="scientific">Linnemannia gamsii</name>
    <dbReference type="NCBI Taxonomy" id="64522"/>
    <lineage>
        <taxon>Eukaryota</taxon>
        <taxon>Fungi</taxon>
        <taxon>Fungi incertae sedis</taxon>
        <taxon>Mucoromycota</taxon>
        <taxon>Mortierellomycotina</taxon>
        <taxon>Mortierellomycetes</taxon>
        <taxon>Mortierellales</taxon>
        <taxon>Mortierellaceae</taxon>
        <taxon>Linnemannia</taxon>
    </lineage>
</organism>
<keyword evidence="4" id="KW-1185">Reference proteome</keyword>
<accession>A0ABQ7JYM4</accession>
<dbReference type="InterPro" id="IPR008030">
    <property type="entry name" value="NmrA-like"/>
</dbReference>
<reference evidence="3 4" key="1">
    <citation type="journal article" date="2020" name="Fungal Divers.">
        <title>Resolving the Mortierellaceae phylogeny through synthesis of multi-gene phylogenetics and phylogenomics.</title>
        <authorList>
            <person name="Vandepol N."/>
            <person name="Liber J."/>
            <person name="Desiro A."/>
            <person name="Na H."/>
            <person name="Kennedy M."/>
            <person name="Barry K."/>
            <person name="Grigoriev I.V."/>
            <person name="Miller A.N."/>
            <person name="O'Donnell K."/>
            <person name="Stajich J.E."/>
            <person name="Bonito G."/>
        </authorList>
    </citation>
    <scope>NUCLEOTIDE SEQUENCE [LARGE SCALE GENOMIC DNA]</scope>
    <source>
        <strain evidence="3 4">AD045</strain>
    </source>
</reference>
<dbReference type="Pfam" id="PF05368">
    <property type="entry name" value="NmrA"/>
    <property type="match status" value="1"/>
</dbReference>